<keyword evidence="1" id="KW-0812">Transmembrane</keyword>
<reference evidence="2" key="1">
    <citation type="journal article" date="2003" name="Nat. Genet.">
        <title>Evolutionary and biomedical implications of a Schistosoma japonicum complementary DNA resource.</title>
        <authorList>
            <person name="Hu W."/>
            <person name="Yan Q."/>
            <person name="Shen D.K."/>
            <person name="Liu F."/>
            <person name="Zhu Z.D."/>
            <person name="Song H.D."/>
            <person name="Xu X.R."/>
            <person name="Wang Z.J."/>
            <person name="Rong Y.P."/>
            <person name="Zeng L.C."/>
            <person name="Wu J."/>
            <person name="Zhang X."/>
            <person name="Wang J.J."/>
            <person name="Xu X.N."/>
            <person name="Wang S.Y."/>
            <person name="Fu G."/>
            <person name="Zhang X.L."/>
            <person name="Wang Z.Q."/>
            <person name="Brindley P.J."/>
            <person name="McManus D.P."/>
            <person name="Xue C.L."/>
            <person name="Feng Z."/>
            <person name="Chen Z."/>
            <person name="Han Z.G."/>
        </authorList>
    </citation>
    <scope>NUCLEOTIDE SEQUENCE</scope>
</reference>
<feature type="transmembrane region" description="Helical" evidence="1">
    <location>
        <begin position="6"/>
        <end position="29"/>
    </location>
</feature>
<organism evidence="2">
    <name type="scientific">Schistosoma japonicum</name>
    <name type="common">Blood fluke</name>
    <dbReference type="NCBI Taxonomy" id="6182"/>
    <lineage>
        <taxon>Eukaryota</taxon>
        <taxon>Metazoa</taxon>
        <taxon>Spiralia</taxon>
        <taxon>Lophotrochozoa</taxon>
        <taxon>Platyhelminthes</taxon>
        <taxon>Trematoda</taxon>
        <taxon>Digenea</taxon>
        <taxon>Strigeidida</taxon>
        <taxon>Schistosomatoidea</taxon>
        <taxon>Schistosomatidae</taxon>
        <taxon>Schistosoma</taxon>
    </lineage>
</organism>
<sequence>MFKILLFFIVISIYFCSSYLVLIICLINVNTTRCNYILLNRTTSIFCPLAIYKRCMCSYLFSWLLYIFINILLLWLGE</sequence>
<feature type="transmembrane region" description="Helical" evidence="1">
    <location>
        <begin position="59"/>
        <end position="77"/>
    </location>
</feature>
<dbReference type="AlphaFoldDB" id="Q86E77"/>
<evidence type="ECO:0000256" key="1">
    <source>
        <dbReference type="SAM" id="Phobius"/>
    </source>
</evidence>
<evidence type="ECO:0000313" key="2">
    <source>
        <dbReference type="EMBL" id="AAP06380.1"/>
    </source>
</evidence>
<keyword evidence="1" id="KW-0472">Membrane</keyword>
<accession>Q86E77</accession>
<dbReference type="EMBL" id="AY223343">
    <property type="protein sequence ID" value="AAP06380.1"/>
    <property type="molecule type" value="mRNA"/>
</dbReference>
<protein>
    <submittedName>
        <fullName evidence="2">Clone ZZD865 mRNA sequence</fullName>
    </submittedName>
</protein>
<proteinExistence type="evidence at transcript level"/>
<keyword evidence="1" id="KW-1133">Transmembrane helix</keyword>
<name>Q86E77_SCHJA</name>